<accession>A0ABX5B146</accession>
<dbReference type="PROSITE" id="PS51257">
    <property type="entry name" value="PROKAR_LIPOPROTEIN"/>
    <property type="match status" value="1"/>
</dbReference>
<evidence type="ECO:0000313" key="2">
    <source>
        <dbReference type="Proteomes" id="UP000238924"/>
    </source>
</evidence>
<keyword evidence="2" id="KW-1185">Reference proteome</keyword>
<dbReference type="EMBL" id="JJMJ01000251">
    <property type="protein sequence ID" value="PPS20909.1"/>
    <property type="molecule type" value="Genomic_DNA"/>
</dbReference>
<evidence type="ECO:0008006" key="3">
    <source>
        <dbReference type="Google" id="ProtNLM"/>
    </source>
</evidence>
<dbReference type="RefSeq" id="WP_013114805.1">
    <property type="nucleotide sequence ID" value="NZ_JJMJ01000251.1"/>
</dbReference>
<reference evidence="1 2" key="1">
    <citation type="submission" date="2014-04" db="EMBL/GenBank/DDBJ databases">
        <title>Whole genome sequence of 'Brachyspira hampsonii' D13-03603F2.</title>
        <authorList>
            <person name="Patterson A.H."/>
            <person name="Chaban B."/>
            <person name="Fernando C."/>
            <person name="Harding J.C."/>
            <person name="Hill J.E."/>
        </authorList>
    </citation>
    <scope>NUCLEOTIDE SEQUENCE [LARGE SCALE GENOMIC DNA]</scope>
    <source>
        <strain evidence="1 2">D13-03603F2</strain>
    </source>
</reference>
<protein>
    <recommendedName>
        <fullName evidence="3">Lipoprotein</fullName>
    </recommendedName>
</protein>
<gene>
    <name evidence="1" type="ORF">DJ52_14050</name>
</gene>
<comment type="caution">
    <text evidence="1">The sequence shown here is derived from an EMBL/GenBank/DDBJ whole genome shotgun (WGS) entry which is preliminary data.</text>
</comment>
<proteinExistence type="predicted"/>
<sequence>MKKLFIIIIVVQYILISCNETAEKRTERWIDAVSGKAYSYEEDGETMWIGFSDYNFIMQELKSEDDFLGALGNGLLFIGSAALSEYIESPKKDTALFKFGDDDDKLYYFYFEKKGNIITAYMSENTNDIIKSTNTAVFKYDENITKKYASDILEMNDYFATNK</sequence>
<dbReference type="Proteomes" id="UP000238924">
    <property type="component" value="Unassembled WGS sequence"/>
</dbReference>
<organism evidence="1 2">
    <name type="scientific">Brachyspira murdochii</name>
    <dbReference type="NCBI Taxonomy" id="84378"/>
    <lineage>
        <taxon>Bacteria</taxon>
        <taxon>Pseudomonadati</taxon>
        <taxon>Spirochaetota</taxon>
        <taxon>Spirochaetia</taxon>
        <taxon>Brachyspirales</taxon>
        <taxon>Brachyspiraceae</taxon>
        <taxon>Brachyspira</taxon>
    </lineage>
</organism>
<name>A0ABX5B146_9SPIR</name>
<evidence type="ECO:0000313" key="1">
    <source>
        <dbReference type="EMBL" id="PPS20909.1"/>
    </source>
</evidence>